<dbReference type="InterPro" id="IPR009081">
    <property type="entry name" value="PP-bd_ACP"/>
</dbReference>
<dbReference type="SUPFAM" id="SSF47336">
    <property type="entry name" value="ACP-like"/>
    <property type="match status" value="1"/>
</dbReference>
<sequence>MEREQFYREVVGFLTRTASEAGTTAPPADIDPDDNLFDLGLVNSFSMIRMIVFVEETTGVAVDLADHELETFYTLRGLYDVVAGTEERV</sequence>
<reference evidence="2" key="1">
    <citation type="submission" date="2021-01" db="EMBL/GenBank/DDBJ databases">
        <title>Whole genome shotgun sequence of Verrucosispora sediminis NBRC 107745.</title>
        <authorList>
            <person name="Komaki H."/>
            <person name="Tamura T."/>
        </authorList>
    </citation>
    <scope>NUCLEOTIDE SEQUENCE</scope>
    <source>
        <strain evidence="2">NBRC 107745</strain>
    </source>
</reference>
<dbReference type="InterPro" id="IPR036736">
    <property type="entry name" value="ACP-like_sf"/>
</dbReference>
<evidence type="ECO:0000313" key="3">
    <source>
        <dbReference type="Proteomes" id="UP000607311"/>
    </source>
</evidence>
<keyword evidence="3" id="KW-1185">Reference proteome</keyword>
<dbReference type="Gene3D" id="1.10.1200.10">
    <property type="entry name" value="ACP-like"/>
    <property type="match status" value="1"/>
</dbReference>
<evidence type="ECO:0000259" key="1">
    <source>
        <dbReference type="Pfam" id="PF00550"/>
    </source>
</evidence>
<proteinExistence type="predicted"/>
<feature type="domain" description="Carrier" evidence="1">
    <location>
        <begin position="26"/>
        <end position="78"/>
    </location>
</feature>
<evidence type="ECO:0000313" key="2">
    <source>
        <dbReference type="EMBL" id="GIJ35901.1"/>
    </source>
</evidence>
<protein>
    <recommendedName>
        <fullName evidence="1">Carrier domain-containing protein</fullName>
    </recommendedName>
</protein>
<dbReference type="AlphaFoldDB" id="A0A9W5XLU1"/>
<organism evidence="2 3">
    <name type="scientific">Micromonospora sediminimaris</name>
    <dbReference type="NCBI Taxonomy" id="547162"/>
    <lineage>
        <taxon>Bacteria</taxon>
        <taxon>Bacillati</taxon>
        <taxon>Actinomycetota</taxon>
        <taxon>Actinomycetes</taxon>
        <taxon>Micromonosporales</taxon>
        <taxon>Micromonosporaceae</taxon>
        <taxon>Micromonospora</taxon>
    </lineage>
</organism>
<dbReference type="RefSeq" id="WP_170863578.1">
    <property type="nucleotide sequence ID" value="NZ_BOPD01000038.1"/>
</dbReference>
<dbReference type="Pfam" id="PF00550">
    <property type="entry name" value="PP-binding"/>
    <property type="match status" value="1"/>
</dbReference>
<gene>
    <name evidence="2" type="ORF">Vse01_50490</name>
</gene>
<dbReference type="Proteomes" id="UP000607311">
    <property type="component" value="Unassembled WGS sequence"/>
</dbReference>
<name>A0A9W5XLU1_9ACTN</name>
<accession>A0A9W5XLU1</accession>
<comment type="caution">
    <text evidence="2">The sequence shown here is derived from an EMBL/GenBank/DDBJ whole genome shotgun (WGS) entry which is preliminary data.</text>
</comment>
<dbReference type="EMBL" id="BOPD01000038">
    <property type="protein sequence ID" value="GIJ35901.1"/>
    <property type="molecule type" value="Genomic_DNA"/>
</dbReference>